<dbReference type="GO" id="GO:0004144">
    <property type="term" value="F:diacylglycerol O-acyltransferase activity"/>
    <property type="evidence" value="ECO:0007669"/>
    <property type="project" value="TreeGrafter"/>
</dbReference>
<dbReference type="STRING" id="947166.A0A1D1VVX6"/>
<dbReference type="EC" id="2.3.1.-" evidence="11"/>
<evidence type="ECO:0000256" key="11">
    <source>
        <dbReference type="RuleBase" id="RU367023"/>
    </source>
</evidence>
<proteinExistence type="inferred from homology"/>
<dbReference type="Proteomes" id="UP000186922">
    <property type="component" value="Unassembled WGS sequence"/>
</dbReference>
<keyword evidence="4 11" id="KW-0808">Transferase</keyword>
<keyword evidence="13" id="KW-1185">Reference proteome</keyword>
<keyword evidence="7" id="KW-1133">Transmembrane helix</keyword>
<keyword evidence="3" id="KW-0444">Lipid biosynthesis</keyword>
<evidence type="ECO:0000256" key="10">
    <source>
        <dbReference type="ARBA" id="ARBA00023315"/>
    </source>
</evidence>
<evidence type="ECO:0000256" key="6">
    <source>
        <dbReference type="ARBA" id="ARBA00022824"/>
    </source>
</evidence>
<dbReference type="PANTHER" id="PTHR12317:SF79">
    <property type="entry name" value="ACYLTRANSFERASE"/>
    <property type="match status" value="1"/>
</dbReference>
<evidence type="ECO:0000256" key="1">
    <source>
        <dbReference type="ARBA" id="ARBA00004477"/>
    </source>
</evidence>
<dbReference type="EMBL" id="BDGG01000012">
    <property type="protein sequence ID" value="GAV05615.1"/>
    <property type="molecule type" value="Genomic_DNA"/>
</dbReference>
<evidence type="ECO:0000256" key="4">
    <source>
        <dbReference type="ARBA" id="ARBA00022679"/>
    </source>
</evidence>
<keyword evidence="5" id="KW-0812">Transmembrane</keyword>
<dbReference type="Pfam" id="PF03982">
    <property type="entry name" value="DAGAT"/>
    <property type="match status" value="1"/>
</dbReference>
<evidence type="ECO:0000256" key="7">
    <source>
        <dbReference type="ARBA" id="ARBA00022989"/>
    </source>
</evidence>
<evidence type="ECO:0000313" key="12">
    <source>
        <dbReference type="EMBL" id="GAV05615.1"/>
    </source>
</evidence>
<keyword evidence="9" id="KW-0472">Membrane</keyword>
<dbReference type="InterPro" id="IPR007130">
    <property type="entry name" value="DAGAT"/>
</dbReference>
<sequence>MKLLIKLRELCDFLTQAGYLRCRRRYLDDFGLDGTLTSADIDCRRCHMALLLRRYHRRHLLRTKYYWVSFLYLAWMWYDRDTSSHSGRPVQTARTAGMYNCLREYFPVKLVKTADLDPAQKHVFGYHPHGVMCVGTIKFMLEATNIGKLFPGIRFTVLTLKLLHYLPFYREYISAMGYCDVSKESISYLFRKKGIAVVILIGGAKEALDANPKETCVVLKERKGLVKVAVKLGAHLCPVYTFGENDILRLALHNKPGSRVRKFRRLFQKVIGYAPIVVVGRGIFNYTFGFIPYRVPIISVEACRLLSSTLCFMI</sequence>
<dbReference type="CDD" id="cd07987">
    <property type="entry name" value="LPLAT_MGAT-like"/>
    <property type="match status" value="1"/>
</dbReference>
<comment type="subcellular location">
    <subcellularLocation>
        <location evidence="1 11">Endoplasmic reticulum membrane</location>
        <topology evidence="1 11">Multi-pass membrane protein</topology>
    </subcellularLocation>
</comment>
<evidence type="ECO:0000313" key="13">
    <source>
        <dbReference type="Proteomes" id="UP000186922"/>
    </source>
</evidence>
<keyword evidence="8" id="KW-0443">Lipid metabolism</keyword>
<evidence type="ECO:0000256" key="2">
    <source>
        <dbReference type="ARBA" id="ARBA00005420"/>
    </source>
</evidence>
<dbReference type="OrthoDB" id="264532at2759"/>
<name>A0A1D1VVX6_RAMVA</name>
<gene>
    <name evidence="12" type="primary">RvY_15715-1</name>
    <name evidence="12" type="synonym">RvY_15715.1</name>
    <name evidence="12" type="ORF">RvY_15715</name>
</gene>
<keyword evidence="6 11" id="KW-0256">Endoplasmic reticulum</keyword>
<organism evidence="12 13">
    <name type="scientific">Ramazzottius varieornatus</name>
    <name type="common">Water bear</name>
    <name type="synonym">Tardigrade</name>
    <dbReference type="NCBI Taxonomy" id="947166"/>
    <lineage>
        <taxon>Eukaryota</taxon>
        <taxon>Metazoa</taxon>
        <taxon>Ecdysozoa</taxon>
        <taxon>Tardigrada</taxon>
        <taxon>Eutardigrada</taxon>
        <taxon>Parachela</taxon>
        <taxon>Hypsibioidea</taxon>
        <taxon>Ramazzottiidae</taxon>
        <taxon>Ramazzottius</taxon>
    </lineage>
</organism>
<dbReference type="PANTHER" id="PTHR12317">
    <property type="entry name" value="DIACYLGLYCEROL O-ACYLTRANSFERASE"/>
    <property type="match status" value="1"/>
</dbReference>
<dbReference type="GO" id="GO:0005789">
    <property type="term" value="C:endoplasmic reticulum membrane"/>
    <property type="evidence" value="ECO:0007669"/>
    <property type="project" value="UniProtKB-SubCell"/>
</dbReference>
<protein>
    <recommendedName>
        <fullName evidence="11">Acyltransferase</fullName>
        <ecNumber evidence="11">2.3.1.-</ecNumber>
    </recommendedName>
</protein>
<keyword evidence="10" id="KW-0012">Acyltransferase</keyword>
<evidence type="ECO:0000256" key="5">
    <source>
        <dbReference type="ARBA" id="ARBA00022692"/>
    </source>
</evidence>
<evidence type="ECO:0000256" key="9">
    <source>
        <dbReference type="ARBA" id="ARBA00023136"/>
    </source>
</evidence>
<evidence type="ECO:0000256" key="8">
    <source>
        <dbReference type="ARBA" id="ARBA00023098"/>
    </source>
</evidence>
<evidence type="ECO:0000256" key="3">
    <source>
        <dbReference type="ARBA" id="ARBA00022516"/>
    </source>
</evidence>
<reference evidence="12 13" key="1">
    <citation type="journal article" date="2016" name="Nat. Commun.">
        <title>Extremotolerant tardigrade genome and improved radiotolerance of human cultured cells by tardigrade-unique protein.</title>
        <authorList>
            <person name="Hashimoto T."/>
            <person name="Horikawa D.D."/>
            <person name="Saito Y."/>
            <person name="Kuwahara H."/>
            <person name="Kozuka-Hata H."/>
            <person name="Shin-I T."/>
            <person name="Minakuchi Y."/>
            <person name="Ohishi K."/>
            <person name="Motoyama A."/>
            <person name="Aizu T."/>
            <person name="Enomoto A."/>
            <person name="Kondo K."/>
            <person name="Tanaka S."/>
            <person name="Hara Y."/>
            <person name="Koshikawa S."/>
            <person name="Sagara H."/>
            <person name="Miura T."/>
            <person name="Yokobori S."/>
            <person name="Miyagawa K."/>
            <person name="Suzuki Y."/>
            <person name="Kubo T."/>
            <person name="Oyama M."/>
            <person name="Kohara Y."/>
            <person name="Fujiyama A."/>
            <person name="Arakawa K."/>
            <person name="Katayama T."/>
            <person name="Toyoda A."/>
            <person name="Kunieda T."/>
        </authorList>
    </citation>
    <scope>NUCLEOTIDE SEQUENCE [LARGE SCALE GENOMIC DNA]</scope>
    <source>
        <strain evidence="12 13">YOKOZUNA-1</strain>
    </source>
</reference>
<dbReference type="GO" id="GO:0019432">
    <property type="term" value="P:triglyceride biosynthetic process"/>
    <property type="evidence" value="ECO:0007669"/>
    <property type="project" value="TreeGrafter"/>
</dbReference>
<dbReference type="AlphaFoldDB" id="A0A1D1VVX6"/>
<accession>A0A1D1VVX6</accession>
<comment type="caution">
    <text evidence="12">The sequence shown here is derived from an EMBL/GenBank/DDBJ whole genome shotgun (WGS) entry which is preliminary data.</text>
</comment>
<comment type="similarity">
    <text evidence="2 11">Belongs to the diacylglycerol acyltransferase family.</text>
</comment>